<feature type="compositionally biased region" description="Basic and acidic residues" evidence="1">
    <location>
        <begin position="94"/>
        <end position="108"/>
    </location>
</feature>
<feature type="region of interest" description="Disordered" evidence="1">
    <location>
        <begin position="94"/>
        <end position="119"/>
    </location>
</feature>
<protein>
    <recommendedName>
        <fullName evidence="5">Zinc resistance-associated protein</fullName>
    </recommendedName>
</protein>
<evidence type="ECO:0000256" key="2">
    <source>
        <dbReference type="SAM" id="SignalP"/>
    </source>
</evidence>
<evidence type="ECO:0008006" key="5">
    <source>
        <dbReference type="Google" id="ProtNLM"/>
    </source>
</evidence>
<dbReference type="EMBL" id="JAHKPV010000019">
    <property type="protein sequence ID" value="MBU2874971.1"/>
    <property type="molecule type" value="Genomic_DNA"/>
</dbReference>
<keyword evidence="4" id="KW-1185">Reference proteome</keyword>
<feature type="chain" id="PRO_5047527243" description="Zinc resistance-associated protein" evidence="2">
    <location>
        <begin position="27"/>
        <end position="119"/>
    </location>
</feature>
<name>A0ABS6A9Z4_9GAMM</name>
<evidence type="ECO:0000313" key="3">
    <source>
        <dbReference type="EMBL" id="MBU2874971.1"/>
    </source>
</evidence>
<feature type="region of interest" description="Disordered" evidence="1">
    <location>
        <begin position="26"/>
        <end position="47"/>
    </location>
</feature>
<evidence type="ECO:0000313" key="4">
    <source>
        <dbReference type="Proteomes" id="UP000753376"/>
    </source>
</evidence>
<proteinExistence type="predicted"/>
<comment type="caution">
    <text evidence="3">The sequence shown here is derived from an EMBL/GenBank/DDBJ whole genome shotgun (WGS) entry which is preliminary data.</text>
</comment>
<gene>
    <name evidence="3" type="ORF">KO508_13260</name>
</gene>
<dbReference type="RefSeq" id="WP_216008771.1">
    <property type="nucleotide sequence ID" value="NZ_JAHKPV010000019.1"/>
</dbReference>
<evidence type="ECO:0000256" key="1">
    <source>
        <dbReference type="SAM" id="MobiDB-lite"/>
    </source>
</evidence>
<sequence length="119" mass="13762">MSKRKASIITASLLATALFAASPALMAGHSHGSSSKHHDGQRNMSEMCDNMREGKGKFNMEERQAEMAKRHEAMAERLKLNDEQRGIWNEIHEERRQQHEKRMSGWEKKMKKRCAQPQE</sequence>
<organism evidence="3 4">
    <name type="scientific">Marinobacter salexigens</name>
    <dbReference type="NCBI Taxonomy" id="1925763"/>
    <lineage>
        <taxon>Bacteria</taxon>
        <taxon>Pseudomonadati</taxon>
        <taxon>Pseudomonadota</taxon>
        <taxon>Gammaproteobacteria</taxon>
        <taxon>Pseudomonadales</taxon>
        <taxon>Marinobacteraceae</taxon>
        <taxon>Marinobacter</taxon>
    </lineage>
</organism>
<dbReference type="Proteomes" id="UP000753376">
    <property type="component" value="Unassembled WGS sequence"/>
</dbReference>
<feature type="signal peptide" evidence="2">
    <location>
        <begin position="1"/>
        <end position="26"/>
    </location>
</feature>
<keyword evidence="2" id="KW-0732">Signal</keyword>
<feature type="compositionally biased region" description="Basic residues" evidence="1">
    <location>
        <begin position="109"/>
        <end position="119"/>
    </location>
</feature>
<reference evidence="3 4" key="1">
    <citation type="submission" date="2021-05" db="EMBL/GenBank/DDBJ databases">
        <title>Draft genomes of bacteria isolated from model marine particles.</title>
        <authorList>
            <person name="Datta M.S."/>
            <person name="Schwartzman J.A."/>
            <person name="Enke T.N."/>
            <person name="Saavedra J."/>
            <person name="Cermak N."/>
            <person name="Cordero O.X."/>
        </authorList>
    </citation>
    <scope>NUCLEOTIDE SEQUENCE [LARGE SCALE GENOMIC DNA]</scope>
    <source>
        <strain evidence="3 4">D2M19</strain>
    </source>
</reference>
<accession>A0ABS6A9Z4</accession>